<gene>
    <name evidence="14" type="primary">Sp5</name>
</gene>
<dbReference type="Pfam" id="PF00096">
    <property type="entry name" value="zf-C2H2"/>
    <property type="match status" value="3"/>
</dbReference>
<organism evidence="14">
    <name type="scientific">Anoplodactylus insignis</name>
    <dbReference type="NCBI Taxonomy" id="1842456"/>
    <lineage>
        <taxon>Eukaryota</taxon>
        <taxon>Metazoa</taxon>
        <taxon>Ecdysozoa</taxon>
        <taxon>Arthropoda</taxon>
        <taxon>Chelicerata</taxon>
        <taxon>Pycnogonida</taxon>
        <taxon>Pantopoda</taxon>
        <taxon>Phoxichilidiidae</taxon>
        <taxon>Anoplodactylus</taxon>
    </lineage>
</organism>
<dbReference type="InterPro" id="IPR013087">
    <property type="entry name" value="Znf_C2H2_type"/>
</dbReference>
<evidence type="ECO:0000256" key="4">
    <source>
        <dbReference type="ARBA" id="ARBA00022771"/>
    </source>
</evidence>
<name>A0A2R4FYC9_9CHEL</name>
<dbReference type="AlphaFoldDB" id="A0A2R4FYC9"/>
<evidence type="ECO:0000256" key="8">
    <source>
        <dbReference type="ARBA" id="ARBA00023163"/>
    </source>
</evidence>
<dbReference type="PANTHER" id="PTHR23235">
    <property type="entry name" value="KRUEPPEL-LIKE TRANSCRIPTION FACTOR"/>
    <property type="match status" value="1"/>
</dbReference>
<feature type="compositionally biased region" description="Polar residues" evidence="12">
    <location>
        <begin position="148"/>
        <end position="160"/>
    </location>
</feature>
<keyword evidence="5" id="KW-0862">Zinc</keyword>
<keyword evidence="6" id="KW-0805">Transcription regulation</keyword>
<comment type="subcellular location">
    <subcellularLocation>
        <location evidence="1">Nucleus</location>
    </subcellularLocation>
</comment>
<dbReference type="CDD" id="cd22541">
    <property type="entry name" value="SP5_N"/>
    <property type="match status" value="1"/>
</dbReference>
<keyword evidence="8" id="KW-0804">Transcription</keyword>
<dbReference type="SUPFAM" id="SSF57667">
    <property type="entry name" value="beta-beta-alpha zinc fingers"/>
    <property type="match status" value="2"/>
</dbReference>
<accession>A0A2R4FYC9</accession>
<proteinExistence type="evidence at transcript level"/>
<evidence type="ECO:0000256" key="11">
    <source>
        <dbReference type="PROSITE-ProRule" id="PRU00042"/>
    </source>
</evidence>
<evidence type="ECO:0000256" key="3">
    <source>
        <dbReference type="ARBA" id="ARBA00022737"/>
    </source>
</evidence>
<evidence type="ECO:0000256" key="1">
    <source>
        <dbReference type="ARBA" id="ARBA00004123"/>
    </source>
</evidence>
<keyword evidence="4 11" id="KW-0863">Zinc-finger</keyword>
<evidence type="ECO:0000256" key="6">
    <source>
        <dbReference type="ARBA" id="ARBA00023015"/>
    </source>
</evidence>
<evidence type="ECO:0000256" key="9">
    <source>
        <dbReference type="ARBA" id="ARBA00023242"/>
    </source>
</evidence>
<evidence type="ECO:0000256" key="7">
    <source>
        <dbReference type="ARBA" id="ARBA00023125"/>
    </source>
</evidence>
<keyword evidence="9" id="KW-0539">Nucleus</keyword>
<feature type="region of interest" description="Disordered" evidence="12">
    <location>
        <begin position="127"/>
        <end position="160"/>
    </location>
</feature>
<dbReference type="GO" id="GO:0005634">
    <property type="term" value="C:nucleus"/>
    <property type="evidence" value="ECO:0007669"/>
    <property type="project" value="UniProtKB-SubCell"/>
</dbReference>
<keyword evidence="7" id="KW-0238">DNA-binding</keyword>
<dbReference type="FunFam" id="3.30.160.60:FF:000624">
    <property type="entry name" value="zinc finger protein 697"/>
    <property type="match status" value="1"/>
</dbReference>
<evidence type="ECO:0000256" key="2">
    <source>
        <dbReference type="ARBA" id="ARBA00022723"/>
    </source>
</evidence>
<protein>
    <submittedName>
        <fullName evidence="14">Zinc finger transcription factor Sp5</fullName>
    </submittedName>
</protein>
<dbReference type="GO" id="GO:0000978">
    <property type="term" value="F:RNA polymerase II cis-regulatory region sequence-specific DNA binding"/>
    <property type="evidence" value="ECO:0007669"/>
    <property type="project" value="TreeGrafter"/>
</dbReference>
<dbReference type="PANTHER" id="PTHR23235:SF120">
    <property type="entry name" value="KRUPPEL-LIKE FACTOR 15"/>
    <property type="match status" value="1"/>
</dbReference>
<dbReference type="PROSITE" id="PS50157">
    <property type="entry name" value="ZINC_FINGER_C2H2_2"/>
    <property type="match status" value="3"/>
</dbReference>
<dbReference type="SMART" id="SM00355">
    <property type="entry name" value="ZnF_C2H2"/>
    <property type="match status" value="3"/>
</dbReference>
<comment type="similarity">
    <text evidence="10">Belongs to the Sp1 C2H2-type zinc-finger protein family.</text>
</comment>
<sequence length="160" mass="18659">MTVPLSTMSFYNQQLPAITPPKQNRRCRCPNCVAAESNPPDGKKRVHLCHIPGCGKEYSKTSHLKAHLRWHTGERPYVCNWVYCNKSFTRSDELQRHLRIHTGEKRFLCTKCPKRFVRSDHLKKHMKTHERKLAASSHTPDSDIDVDNYNSENNPFNYIP</sequence>
<dbReference type="FunFam" id="3.30.160.60:FF:000014">
    <property type="entry name" value="Transcription factor Sp3"/>
    <property type="match status" value="1"/>
</dbReference>
<feature type="domain" description="C2H2-type" evidence="13">
    <location>
        <begin position="77"/>
        <end position="106"/>
    </location>
</feature>
<evidence type="ECO:0000256" key="10">
    <source>
        <dbReference type="ARBA" id="ARBA00038409"/>
    </source>
</evidence>
<dbReference type="Gene3D" id="3.30.160.60">
    <property type="entry name" value="Classic Zinc Finger"/>
    <property type="match status" value="3"/>
</dbReference>
<feature type="domain" description="C2H2-type" evidence="13">
    <location>
        <begin position="107"/>
        <end position="134"/>
    </location>
</feature>
<evidence type="ECO:0000313" key="14">
    <source>
        <dbReference type="EMBL" id="AVT42527.1"/>
    </source>
</evidence>
<dbReference type="PROSITE" id="PS00028">
    <property type="entry name" value="ZINC_FINGER_C2H2_1"/>
    <property type="match status" value="3"/>
</dbReference>
<dbReference type="GO" id="GO:0000981">
    <property type="term" value="F:DNA-binding transcription factor activity, RNA polymerase II-specific"/>
    <property type="evidence" value="ECO:0007669"/>
    <property type="project" value="TreeGrafter"/>
</dbReference>
<evidence type="ECO:0000259" key="13">
    <source>
        <dbReference type="PROSITE" id="PS50157"/>
    </source>
</evidence>
<dbReference type="EMBL" id="MG857605">
    <property type="protein sequence ID" value="AVT42527.1"/>
    <property type="molecule type" value="mRNA"/>
</dbReference>
<feature type="domain" description="C2H2-type" evidence="13">
    <location>
        <begin position="47"/>
        <end position="76"/>
    </location>
</feature>
<keyword evidence="2" id="KW-0479">Metal-binding</keyword>
<evidence type="ECO:0000256" key="5">
    <source>
        <dbReference type="ARBA" id="ARBA00022833"/>
    </source>
</evidence>
<dbReference type="InterPro" id="IPR036236">
    <property type="entry name" value="Znf_C2H2_sf"/>
</dbReference>
<dbReference type="GO" id="GO:0008270">
    <property type="term" value="F:zinc ion binding"/>
    <property type="evidence" value="ECO:0007669"/>
    <property type="project" value="UniProtKB-KW"/>
</dbReference>
<evidence type="ECO:0000256" key="12">
    <source>
        <dbReference type="SAM" id="MobiDB-lite"/>
    </source>
</evidence>
<keyword evidence="3" id="KW-0677">Repeat</keyword>
<reference evidence="14" key="1">
    <citation type="journal article" date="2018" name="Proc. Natl. Acad. Sci. U.S.A.">
        <title>Cooption of an appendage-patterning gene cassette in the head segmentation of arachnids.</title>
        <authorList>
            <person name="Setton E.V.W."/>
            <person name="Sharma P.P."/>
        </authorList>
    </citation>
    <scope>NUCLEOTIDE SEQUENCE</scope>
</reference>